<dbReference type="Proteomes" id="UP001556196">
    <property type="component" value="Unassembled WGS sequence"/>
</dbReference>
<organism evidence="1 2">
    <name type="scientific">Mesorhizobium marinum</name>
    <dbReference type="NCBI Taxonomy" id="3228790"/>
    <lineage>
        <taxon>Bacteria</taxon>
        <taxon>Pseudomonadati</taxon>
        <taxon>Pseudomonadota</taxon>
        <taxon>Alphaproteobacteria</taxon>
        <taxon>Hyphomicrobiales</taxon>
        <taxon>Phyllobacteriaceae</taxon>
        <taxon>Mesorhizobium</taxon>
    </lineage>
</organism>
<dbReference type="Pfam" id="PF20343">
    <property type="entry name" value="DUF6638"/>
    <property type="match status" value="1"/>
</dbReference>
<evidence type="ECO:0000313" key="2">
    <source>
        <dbReference type="Proteomes" id="UP001556196"/>
    </source>
</evidence>
<dbReference type="RefSeq" id="WP_367721621.1">
    <property type="nucleotide sequence ID" value="NZ_JBFOCI010000001.1"/>
</dbReference>
<protein>
    <submittedName>
        <fullName evidence="1">DUF6638 family protein</fullName>
    </submittedName>
</protein>
<name>A0ABV3QVM6_9HYPH</name>
<reference evidence="1 2" key="1">
    <citation type="submission" date="2024-06" db="EMBL/GenBank/DDBJ databases">
        <authorList>
            <person name="Tuo L."/>
        </authorList>
    </citation>
    <scope>NUCLEOTIDE SEQUENCE [LARGE SCALE GENOMIC DNA]</scope>
    <source>
        <strain evidence="1 2">ZMM04-5</strain>
    </source>
</reference>
<sequence length="428" mass="49528">MNLLRDNELIYGRLLPIEEPHLIERYNKALVAFGLKPTALKSFEIDRTGFSPQVAEELGDYQYLDPNEVNRRFIILTPSQIDLPVVHTAFSNTSQLVYEFMTKNQRAIDALTIKDVIYGEIEDSVSKVEDIEDLLSISQVEFRVLSAEDVLGKAAELGRLVDRLKQEPDAWRDDRMLNRMVELAKVTGDIRENALVPDQVIFRHNAFWTSHFGGLYVFVDPDMTTVISDPSAPGFRRSRPWQVSYLSIRDADRVFRFLASTGRIELPRASWLETSGYLEHRAEMVIRSLIRDSEPNRDLTRVDKVWLQTWIHANAGLIASEGTFPFLNAAKREIAQYGQLRLEEVFPLHRFLVVRAKPDHPDAWLTNRLISDFVPSDFVSRYIFNKQGFYKDYEDWSEPWRAHVVDTLKTTYLKDKAGYRAHLYGLLD</sequence>
<proteinExistence type="predicted"/>
<evidence type="ECO:0000313" key="1">
    <source>
        <dbReference type="EMBL" id="MEW9804573.1"/>
    </source>
</evidence>
<comment type="caution">
    <text evidence="1">The sequence shown here is derived from an EMBL/GenBank/DDBJ whole genome shotgun (WGS) entry which is preliminary data.</text>
</comment>
<accession>A0ABV3QVM6</accession>
<dbReference type="EMBL" id="JBFOCI010000001">
    <property type="protein sequence ID" value="MEW9804573.1"/>
    <property type="molecule type" value="Genomic_DNA"/>
</dbReference>
<dbReference type="InterPro" id="IPR046578">
    <property type="entry name" value="DUF6638"/>
</dbReference>
<keyword evidence="2" id="KW-1185">Reference proteome</keyword>
<gene>
    <name evidence="1" type="ORF">ABUE31_01065</name>
</gene>